<evidence type="ECO:0000313" key="4">
    <source>
        <dbReference type="EMBL" id="GGW92309.1"/>
    </source>
</evidence>
<dbReference type="GO" id="GO:0043456">
    <property type="term" value="P:regulation of pentose-phosphate shunt"/>
    <property type="evidence" value="ECO:0007669"/>
    <property type="project" value="TreeGrafter"/>
</dbReference>
<comment type="caution">
    <text evidence="4">The sequence shown here is derived from an EMBL/GenBank/DDBJ whole genome shotgun (WGS) entry which is preliminary data.</text>
</comment>
<evidence type="ECO:0000256" key="1">
    <source>
        <dbReference type="ARBA" id="ARBA00022801"/>
    </source>
</evidence>
<dbReference type="InterPro" id="IPR013078">
    <property type="entry name" value="His_Pase_superF_clade-1"/>
</dbReference>
<feature type="active site" description="Proton donor/acceptor" evidence="2">
    <location>
        <position position="88"/>
    </location>
</feature>
<feature type="binding site" evidence="3">
    <location>
        <begin position="88"/>
        <end position="91"/>
    </location>
    <ligand>
        <name>substrate</name>
    </ligand>
</feature>
<name>A0A918JNU3_9BURK</name>
<dbReference type="GO" id="GO:0045820">
    <property type="term" value="P:negative regulation of glycolytic process"/>
    <property type="evidence" value="ECO:0007669"/>
    <property type="project" value="TreeGrafter"/>
</dbReference>
<dbReference type="GO" id="GO:0004331">
    <property type="term" value="F:fructose-2,6-bisphosphate 2-phosphatase activity"/>
    <property type="evidence" value="ECO:0007669"/>
    <property type="project" value="TreeGrafter"/>
</dbReference>
<feature type="binding site" evidence="3">
    <location>
        <begin position="10"/>
        <end position="17"/>
    </location>
    <ligand>
        <name>substrate</name>
    </ligand>
</feature>
<protein>
    <submittedName>
        <fullName evidence="4">Phosphoglycerate mutase</fullName>
    </submittedName>
</protein>
<dbReference type="PROSITE" id="PS00175">
    <property type="entry name" value="PG_MUTASE"/>
    <property type="match status" value="1"/>
</dbReference>
<dbReference type="CDD" id="cd07067">
    <property type="entry name" value="HP_PGM_like"/>
    <property type="match status" value="1"/>
</dbReference>
<dbReference type="EMBL" id="BMYS01000018">
    <property type="protein sequence ID" value="GGW92309.1"/>
    <property type="molecule type" value="Genomic_DNA"/>
</dbReference>
<dbReference type="InterPro" id="IPR029033">
    <property type="entry name" value="His_PPase_superfam"/>
</dbReference>
<feature type="active site" description="Tele-phosphohistidine intermediate" evidence="2">
    <location>
        <position position="11"/>
    </location>
</feature>
<accession>A0A918JNU3</accession>
<dbReference type="PANTHER" id="PTHR46517:SF1">
    <property type="entry name" value="FRUCTOSE-2,6-BISPHOSPHATASE TIGAR"/>
    <property type="match status" value="1"/>
</dbReference>
<evidence type="ECO:0000313" key="5">
    <source>
        <dbReference type="Proteomes" id="UP000608345"/>
    </source>
</evidence>
<keyword evidence="1" id="KW-0378">Hydrolase</keyword>
<dbReference type="Proteomes" id="UP000608345">
    <property type="component" value="Unassembled WGS sequence"/>
</dbReference>
<dbReference type="GO" id="GO:0005829">
    <property type="term" value="C:cytosol"/>
    <property type="evidence" value="ECO:0007669"/>
    <property type="project" value="TreeGrafter"/>
</dbReference>
<gene>
    <name evidence="4" type="primary">gpmB</name>
    <name evidence="4" type="ORF">GCM10011450_23030</name>
</gene>
<keyword evidence="5" id="KW-1185">Reference proteome</keyword>
<dbReference type="InterPro" id="IPR001345">
    <property type="entry name" value="PG/BPGM_mutase_AS"/>
</dbReference>
<dbReference type="AlphaFoldDB" id="A0A918JNU3"/>
<reference evidence="4" key="1">
    <citation type="journal article" date="2014" name="Int. J. Syst. Evol. Microbiol.">
        <title>Complete genome sequence of Corynebacterium casei LMG S-19264T (=DSM 44701T), isolated from a smear-ripened cheese.</title>
        <authorList>
            <consortium name="US DOE Joint Genome Institute (JGI-PGF)"/>
            <person name="Walter F."/>
            <person name="Albersmeier A."/>
            <person name="Kalinowski J."/>
            <person name="Ruckert C."/>
        </authorList>
    </citation>
    <scope>NUCLEOTIDE SEQUENCE</scope>
    <source>
        <strain evidence="4">KCTC 23732</strain>
    </source>
</reference>
<evidence type="ECO:0000256" key="3">
    <source>
        <dbReference type="PIRSR" id="PIRSR613078-2"/>
    </source>
</evidence>
<dbReference type="SUPFAM" id="SSF53254">
    <property type="entry name" value="Phosphoglycerate mutase-like"/>
    <property type="match status" value="1"/>
</dbReference>
<proteinExistence type="predicted"/>
<dbReference type="PANTHER" id="PTHR46517">
    <property type="entry name" value="FRUCTOSE-2,6-BISPHOSPHATASE TIGAR"/>
    <property type="match status" value="1"/>
</dbReference>
<dbReference type="SMART" id="SM00855">
    <property type="entry name" value="PGAM"/>
    <property type="match status" value="1"/>
</dbReference>
<feature type="binding site" evidence="3">
    <location>
        <position position="64"/>
    </location>
    <ligand>
        <name>substrate</name>
    </ligand>
</feature>
<dbReference type="RefSeq" id="WP_189385648.1">
    <property type="nucleotide sequence ID" value="NZ_BAABFY010000012.1"/>
</dbReference>
<dbReference type="InterPro" id="IPR051695">
    <property type="entry name" value="Phosphoglycerate_Mutase"/>
</dbReference>
<sequence length="214" mass="24926">MSHTDIWVIRHGETDWNSERRLQGWRDIPLNEAGIAQAENLCRHLNKDFFQVLPQHIYTSDLQRAYHTALPYARANDLGITTLPGLRERNYGILEGKHWSVLKEYNTIREENLAIELNQEEHQAESLQTFYDRIRNTLLDLATQHVNETLLVISHGGAIDMMWRAANQLPPNAPREFTQRNTSINRLQISHDKKWSVISWADASHLDELLKQTN</sequence>
<reference evidence="4" key="2">
    <citation type="submission" date="2020-09" db="EMBL/GenBank/DDBJ databases">
        <authorList>
            <person name="Sun Q."/>
            <person name="Kim S."/>
        </authorList>
    </citation>
    <scope>NUCLEOTIDE SEQUENCE</scope>
    <source>
        <strain evidence="4">KCTC 23732</strain>
    </source>
</reference>
<organism evidence="4 5">
    <name type="scientific">Advenella faeciporci</name>
    <dbReference type="NCBI Taxonomy" id="797535"/>
    <lineage>
        <taxon>Bacteria</taxon>
        <taxon>Pseudomonadati</taxon>
        <taxon>Pseudomonadota</taxon>
        <taxon>Betaproteobacteria</taxon>
        <taxon>Burkholderiales</taxon>
        <taxon>Alcaligenaceae</taxon>
    </lineage>
</organism>
<dbReference type="Gene3D" id="3.40.50.1240">
    <property type="entry name" value="Phosphoglycerate mutase-like"/>
    <property type="match status" value="1"/>
</dbReference>
<evidence type="ECO:0000256" key="2">
    <source>
        <dbReference type="PIRSR" id="PIRSR613078-1"/>
    </source>
</evidence>
<dbReference type="Pfam" id="PF00300">
    <property type="entry name" value="His_Phos_1"/>
    <property type="match status" value="1"/>
</dbReference>